<sequence length="146" mass="16362">MATLPKPVPGLVIRYSYLWADEHDRGSEEGRKDRPCAIVLATLLADHETHVVVLPVTHTPPAPGQAAVEVPLATKQRLGLDHERSWIVISEANRFGWPGPDLRPVVRGTVATVAYGELPADLFRKVRDAFLREHHRRRARLVSRTD</sequence>
<protein>
    <recommendedName>
        <fullName evidence="3">Growth inhibitor PemK</fullName>
    </recommendedName>
</protein>
<organism evidence="1 2">
    <name type="scientific">Mesorhizobium marinum</name>
    <dbReference type="NCBI Taxonomy" id="3228790"/>
    <lineage>
        <taxon>Bacteria</taxon>
        <taxon>Pseudomonadati</taxon>
        <taxon>Pseudomonadota</taxon>
        <taxon>Alphaproteobacteria</taxon>
        <taxon>Hyphomicrobiales</taxon>
        <taxon>Phyllobacteriaceae</taxon>
        <taxon>Mesorhizobium</taxon>
    </lineage>
</organism>
<comment type="caution">
    <text evidence="1">The sequence shown here is derived from an EMBL/GenBank/DDBJ whole genome shotgun (WGS) entry which is preliminary data.</text>
</comment>
<evidence type="ECO:0000313" key="1">
    <source>
        <dbReference type="EMBL" id="MEW9807008.1"/>
    </source>
</evidence>
<proteinExistence type="predicted"/>
<dbReference type="EMBL" id="JBFOCI010000003">
    <property type="protein sequence ID" value="MEW9807008.1"/>
    <property type="molecule type" value="Genomic_DNA"/>
</dbReference>
<evidence type="ECO:0008006" key="3">
    <source>
        <dbReference type="Google" id="ProtNLM"/>
    </source>
</evidence>
<evidence type="ECO:0000313" key="2">
    <source>
        <dbReference type="Proteomes" id="UP001556196"/>
    </source>
</evidence>
<name>A0ABV3R1D1_9HYPH</name>
<dbReference type="Proteomes" id="UP001556196">
    <property type="component" value="Unassembled WGS sequence"/>
</dbReference>
<reference evidence="1 2" key="1">
    <citation type="submission" date="2024-06" db="EMBL/GenBank/DDBJ databases">
        <authorList>
            <person name="Tuo L."/>
        </authorList>
    </citation>
    <scope>NUCLEOTIDE SEQUENCE [LARGE SCALE GENOMIC DNA]</scope>
    <source>
        <strain evidence="1 2">ZMM04-5</strain>
    </source>
</reference>
<dbReference type="RefSeq" id="WP_367724129.1">
    <property type="nucleotide sequence ID" value="NZ_JBFOCI010000003.1"/>
</dbReference>
<gene>
    <name evidence="1" type="ORF">ABUE31_13535</name>
</gene>
<keyword evidence="2" id="KW-1185">Reference proteome</keyword>
<accession>A0ABV3R1D1</accession>